<organism evidence="2 3">
    <name type="scientific">Aspergillus leporis</name>
    <dbReference type="NCBI Taxonomy" id="41062"/>
    <lineage>
        <taxon>Eukaryota</taxon>
        <taxon>Fungi</taxon>
        <taxon>Dikarya</taxon>
        <taxon>Ascomycota</taxon>
        <taxon>Pezizomycotina</taxon>
        <taxon>Eurotiomycetes</taxon>
        <taxon>Eurotiomycetidae</taxon>
        <taxon>Eurotiales</taxon>
        <taxon>Aspergillaceae</taxon>
        <taxon>Aspergillus</taxon>
        <taxon>Aspergillus subgen. Circumdati</taxon>
    </lineage>
</organism>
<keyword evidence="3" id="KW-1185">Reference proteome</keyword>
<keyword evidence="1" id="KW-0732">Signal</keyword>
<dbReference type="Proteomes" id="UP000326565">
    <property type="component" value="Unassembled WGS sequence"/>
</dbReference>
<feature type="chain" id="PRO_5024848664" evidence="1">
    <location>
        <begin position="21"/>
        <end position="110"/>
    </location>
</feature>
<dbReference type="OrthoDB" id="4523179at2759"/>
<evidence type="ECO:0000256" key="1">
    <source>
        <dbReference type="SAM" id="SignalP"/>
    </source>
</evidence>
<reference evidence="2 3" key="1">
    <citation type="submission" date="2019-04" db="EMBL/GenBank/DDBJ databases">
        <title>Friends and foes A comparative genomics study of 23 Aspergillus species from section Flavi.</title>
        <authorList>
            <consortium name="DOE Joint Genome Institute"/>
            <person name="Kjaerbolling I."/>
            <person name="Vesth T."/>
            <person name="Frisvad J.C."/>
            <person name="Nybo J.L."/>
            <person name="Theobald S."/>
            <person name="Kildgaard S."/>
            <person name="Isbrandt T."/>
            <person name="Kuo A."/>
            <person name="Sato A."/>
            <person name="Lyhne E.K."/>
            <person name="Kogle M.E."/>
            <person name="Wiebenga A."/>
            <person name="Kun R.S."/>
            <person name="Lubbers R.J."/>
            <person name="Makela M.R."/>
            <person name="Barry K."/>
            <person name="Chovatia M."/>
            <person name="Clum A."/>
            <person name="Daum C."/>
            <person name="Haridas S."/>
            <person name="He G."/>
            <person name="LaButti K."/>
            <person name="Lipzen A."/>
            <person name="Mondo S."/>
            <person name="Riley R."/>
            <person name="Salamov A."/>
            <person name="Simmons B.A."/>
            <person name="Magnuson J.K."/>
            <person name="Henrissat B."/>
            <person name="Mortensen U.H."/>
            <person name="Larsen T.O."/>
            <person name="Devries R.P."/>
            <person name="Grigoriev I.V."/>
            <person name="Machida M."/>
            <person name="Baker S.E."/>
            <person name="Andersen M.R."/>
        </authorList>
    </citation>
    <scope>NUCLEOTIDE SEQUENCE [LARGE SCALE GENOMIC DNA]</scope>
    <source>
        <strain evidence="2 3">CBS 151.66</strain>
    </source>
</reference>
<dbReference type="AlphaFoldDB" id="A0A5N5XGI0"/>
<feature type="signal peptide" evidence="1">
    <location>
        <begin position="1"/>
        <end position="20"/>
    </location>
</feature>
<dbReference type="EMBL" id="ML732157">
    <property type="protein sequence ID" value="KAB8078492.1"/>
    <property type="molecule type" value="Genomic_DNA"/>
</dbReference>
<name>A0A5N5XGI0_9EURO</name>
<gene>
    <name evidence="2" type="ORF">BDV29DRAFT_152610</name>
</gene>
<evidence type="ECO:0000313" key="2">
    <source>
        <dbReference type="EMBL" id="KAB8078492.1"/>
    </source>
</evidence>
<accession>A0A5N5XGI0</accession>
<proteinExistence type="predicted"/>
<sequence length="110" mass="12398">MHNLKLIALAAFLLVNEAFAARIAYWAWDKTGGLKKEGKWEQKNGGEIAEDKEKLLLDNIGTWSNHRFTANKNSRSNIIVVKAVDKTQDKSGATRLIQEAESIVRQHIPK</sequence>
<evidence type="ECO:0000313" key="3">
    <source>
        <dbReference type="Proteomes" id="UP000326565"/>
    </source>
</evidence>
<protein>
    <submittedName>
        <fullName evidence="2">Uncharacterized protein</fullName>
    </submittedName>
</protein>